<dbReference type="GO" id="GO:0033228">
    <property type="term" value="P:cysteine export across plasma membrane"/>
    <property type="evidence" value="ECO:0007669"/>
    <property type="project" value="TreeGrafter"/>
</dbReference>
<name>A0A546Y9L5_AGRTU</name>
<evidence type="ECO:0008006" key="9">
    <source>
        <dbReference type="Google" id="ProtNLM"/>
    </source>
</evidence>
<protein>
    <recommendedName>
        <fullName evidence="9">Threonine transporter RhtB</fullName>
    </recommendedName>
</protein>
<dbReference type="Proteomes" id="UP000317023">
    <property type="component" value="Unassembled WGS sequence"/>
</dbReference>
<organism evidence="7 8">
    <name type="scientific">Agrobacterium tumefaciens</name>
    <dbReference type="NCBI Taxonomy" id="358"/>
    <lineage>
        <taxon>Bacteria</taxon>
        <taxon>Pseudomonadati</taxon>
        <taxon>Pseudomonadota</taxon>
        <taxon>Alphaproteobacteria</taxon>
        <taxon>Hyphomicrobiales</taxon>
        <taxon>Rhizobiaceae</taxon>
        <taxon>Rhizobium/Agrobacterium group</taxon>
        <taxon>Agrobacterium</taxon>
        <taxon>Agrobacterium tumefaciens complex</taxon>
    </lineage>
</organism>
<comment type="subcellular location">
    <subcellularLocation>
        <location evidence="1">Cell membrane</location>
        <topology evidence="1">Multi-pass membrane protein</topology>
    </subcellularLocation>
</comment>
<dbReference type="AlphaFoldDB" id="A0A546Y9L5"/>
<gene>
    <name evidence="7" type="ORF">EXN61_06185</name>
</gene>
<dbReference type="InterPro" id="IPR001123">
    <property type="entry name" value="LeuE-type"/>
</dbReference>
<feature type="transmembrane region" description="Helical" evidence="6">
    <location>
        <begin position="109"/>
        <end position="127"/>
    </location>
</feature>
<feature type="transmembrane region" description="Helical" evidence="6">
    <location>
        <begin position="169"/>
        <end position="193"/>
    </location>
</feature>
<reference evidence="7 8" key="1">
    <citation type="journal article" date="2019" name="Appl. Microbiol. Biotechnol.">
        <title>Differential efficiency of wild type rhizogenic strains for rol gene transformation of plants.</title>
        <authorList>
            <person name="Desmet S."/>
            <person name="De Keyser E."/>
            <person name="Van Vaerenbergh J."/>
            <person name="Baeyen S."/>
            <person name="Van Huylenbroeck J."/>
            <person name="Geelen D."/>
            <person name="Dhooghe E."/>
        </authorList>
    </citation>
    <scope>NUCLEOTIDE SEQUENCE [LARGE SCALE GENOMIC DNA]</scope>
    <source>
        <strain evidence="7 8">MAFF210266</strain>
    </source>
</reference>
<dbReference type="PANTHER" id="PTHR30086">
    <property type="entry name" value="ARGININE EXPORTER PROTEIN ARGO"/>
    <property type="match status" value="1"/>
</dbReference>
<evidence type="ECO:0000256" key="4">
    <source>
        <dbReference type="ARBA" id="ARBA00022989"/>
    </source>
</evidence>
<evidence type="ECO:0000256" key="5">
    <source>
        <dbReference type="ARBA" id="ARBA00023136"/>
    </source>
</evidence>
<keyword evidence="2" id="KW-1003">Cell membrane</keyword>
<dbReference type="PANTHER" id="PTHR30086:SF20">
    <property type="entry name" value="ARGININE EXPORTER PROTEIN ARGO-RELATED"/>
    <property type="match status" value="1"/>
</dbReference>
<accession>A0A546Y9L5</accession>
<proteinExistence type="predicted"/>
<evidence type="ECO:0000256" key="1">
    <source>
        <dbReference type="ARBA" id="ARBA00004651"/>
    </source>
</evidence>
<evidence type="ECO:0000256" key="3">
    <source>
        <dbReference type="ARBA" id="ARBA00022692"/>
    </source>
</evidence>
<feature type="transmembrane region" description="Helical" evidence="6">
    <location>
        <begin position="205"/>
        <end position="228"/>
    </location>
</feature>
<comment type="caution">
    <text evidence="7">The sequence shown here is derived from an EMBL/GenBank/DDBJ whole genome shotgun (WGS) entry which is preliminary data.</text>
</comment>
<keyword evidence="5 6" id="KW-0472">Membrane</keyword>
<keyword evidence="4 6" id="KW-1133">Transmembrane helix</keyword>
<dbReference type="EMBL" id="SGOE01000001">
    <property type="protein sequence ID" value="TRB09692.1"/>
    <property type="molecule type" value="Genomic_DNA"/>
</dbReference>
<feature type="transmembrane region" description="Helical" evidence="6">
    <location>
        <begin position="73"/>
        <end position="97"/>
    </location>
</feature>
<evidence type="ECO:0000313" key="8">
    <source>
        <dbReference type="Proteomes" id="UP000317023"/>
    </source>
</evidence>
<evidence type="ECO:0000313" key="7">
    <source>
        <dbReference type="EMBL" id="TRB09692.1"/>
    </source>
</evidence>
<evidence type="ECO:0000256" key="6">
    <source>
        <dbReference type="SAM" id="Phobius"/>
    </source>
</evidence>
<sequence>MFPRLLYIKARSCGIVPVSGWNSRTIPVCAQVIGPIAMHAYSVFALAVLGLLLTPGPTNTLLALSGAGRGVRASLPLMLGEIAGYLLVILALVVLFSDFLKTHAGLAQAIKLCAAIWVAFLAVRLWTLPSSAPVGAAITPRRVFVTTCLNPKGLIVGLVLLPQAPLPRIWPYILLFSALVAFAALMWLCVGAFLIRHADQSSPRLVRGTASGFLLVLSLGLAGNVFGIL</sequence>
<evidence type="ECO:0000256" key="2">
    <source>
        <dbReference type="ARBA" id="ARBA00022475"/>
    </source>
</evidence>
<dbReference type="GO" id="GO:0015171">
    <property type="term" value="F:amino acid transmembrane transporter activity"/>
    <property type="evidence" value="ECO:0007669"/>
    <property type="project" value="TreeGrafter"/>
</dbReference>
<keyword evidence="3 6" id="KW-0812">Transmembrane</keyword>
<dbReference type="GO" id="GO:0005886">
    <property type="term" value="C:plasma membrane"/>
    <property type="evidence" value="ECO:0007669"/>
    <property type="project" value="UniProtKB-SubCell"/>
</dbReference>
<feature type="transmembrane region" description="Helical" evidence="6">
    <location>
        <begin position="32"/>
        <end position="53"/>
    </location>
</feature>